<proteinExistence type="predicted"/>
<organism evidence="2 3">
    <name type="scientific">Reichenbachiella agarivorans</name>
    <dbReference type="NCBI Taxonomy" id="2979464"/>
    <lineage>
        <taxon>Bacteria</taxon>
        <taxon>Pseudomonadati</taxon>
        <taxon>Bacteroidota</taxon>
        <taxon>Cytophagia</taxon>
        <taxon>Cytophagales</taxon>
        <taxon>Reichenbachiellaceae</taxon>
        <taxon>Reichenbachiella</taxon>
    </lineage>
</organism>
<sequence>MTKQIDLIGNHPNVEHPLGAWLNANDIPVTATKCHRELTERNDDDDDLILWMAHKLISHHYSNFRLEQLKKKYVELGFEKYAEQNRKLPIADKVKKGNATEIILTEYIQSTLNRELIKVFKLKYNPNVDQAIKGDDTLMVDFFEQESGNDLKIYLGESKFRTTPSKEAVNEISSSLEKEKMPLSYSFLVEEIAKSNEELALKLDDFIVQDIKDKGQLIYTGLLLSNQNTSANVERNLNNDNPELIFISIGIQEPANFINLAFEKANELMANPSAL</sequence>
<gene>
    <name evidence="2" type="ORF">N6H18_00025</name>
</gene>
<reference evidence="2" key="1">
    <citation type="submission" date="2022-09" db="EMBL/GenBank/DDBJ databases">
        <title>Comparative genomics and taxonomic characterization of three novel marine species of genus Reichenbachiella exhibiting antioxidant and polysaccharide degradation activities.</title>
        <authorList>
            <person name="Muhammad N."/>
            <person name="Lee Y.-J."/>
            <person name="Ko J."/>
            <person name="Kim S.-G."/>
        </authorList>
    </citation>
    <scope>NUCLEOTIDE SEQUENCE</scope>
    <source>
        <strain evidence="2">BKB1-1</strain>
    </source>
</reference>
<dbReference type="EMBL" id="CP106679">
    <property type="protein sequence ID" value="UXP32361.1"/>
    <property type="molecule type" value="Genomic_DNA"/>
</dbReference>
<evidence type="ECO:0000313" key="2">
    <source>
        <dbReference type="EMBL" id="UXP32361.1"/>
    </source>
</evidence>
<name>A0ABY6CPC4_9BACT</name>
<dbReference type="Pfam" id="PF08878">
    <property type="entry name" value="HamA"/>
    <property type="match status" value="1"/>
</dbReference>
<protein>
    <submittedName>
        <fullName evidence="2">DUF1837 domain-containing protein</fullName>
    </submittedName>
</protein>
<keyword evidence="3" id="KW-1185">Reference proteome</keyword>
<evidence type="ECO:0000259" key="1">
    <source>
        <dbReference type="Pfam" id="PF08878"/>
    </source>
</evidence>
<accession>A0ABY6CPC4</accession>
<feature type="domain" description="Anti-bacteriophage protein A/HamA C-terminal" evidence="1">
    <location>
        <begin position="32"/>
        <end position="265"/>
    </location>
</feature>
<evidence type="ECO:0000313" key="3">
    <source>
        <dbReference type="Proteomes" id="UP001065174"/>
    </source>
</evidence>
<dbReference type="InterPro" id="IPR014976">
    <property type="entry name" value="AbpA_HamA_C"/>
</dbReference>
<dbReference type="RefSeq" id="WP_262309796.1">
    <property type="nucleotide sequence ID" value="NZ_CP106679.1"/>
</dbReference>
<dbReference type="Proteomes" id="UP001065174">
    <property type="component" value="Chromosome"/>
</dbReference>